<gene>
    <name evidence="3" type="primary">LOC105361959</name>
</gene>
<dbReference type="AlphaFoldDB" id="A0AAJ7DV59"/>
<dbReference type="RefSeq" id="XP_011497582.1">
    <property type="nucleotide sequence ID" value="XM_011499280.1"/>
</dbReference>
<accession>A0AAJ7DV59</accession>
<name>A0AAJ7DV59_9HYME</name>
<evidence type="ECO:0000256" key="1">
    <source>
        <dbReference type="SAM" id="SignalP"/>
    </source>
</evidence>
<proteinExistence type="predicted"/>
<dbReference type="GeneID" id="105361959"/>
<evidence type="ECO:0000313" key="2">
    <source>
        <dbReference type="Proteomes" id="UP000695007"/>
    </source>
</evidence>
<feature type="chain" id="PRO_5042471594" evidence="1">
    <location>
        <begin position="22"/>
        <end position="462"/>
    </location>
</feature>
<dbReference type="KEGG" id="csol:105361959"/>
<reference evidence="3" key="1">
    <citation type="submission" date="2025-08" db="UniProtKB">
        <authorList>
            <consortium name="RefSeq"/>
        </authorList>
    </citation>
    <scope>IDENTIFICATION</scope>
</reference>
<keyword evidence="2" id="KW-1185">Reference proteome</keyword>
<evidence type="ECO:0000313" key="3">
    <source>
        <dbReference type="RefSeq" id="XP_011497582.1"/>
    </source>
</evidence>
<dbReference type="Proteomes" id="UP000695007">
    <property type="component" value="Unplaced"/>
</dbReference>
<keyword evidence="1" id="KW-0732">Signal</keyword>
<feature type="signal peptide" evidence="1">
    <location>
        <begin position="1"/>
        <end position="21"/>
    </location>
</feature>
<protein>
    <submittedName>
        <fullName evidence="3">LOW QUALITY PROTEIN: uncharacterized protein LOC105361959</fullName>
    </submittedName>
</protein>
<organism evidence="2 3">
    <name type="scientific">Ceratosolen solmsi marchali</name>
    <dbReference type="NCBI Taxonomy" id="326594"/>
    <lineage>
        <taxon>Eukaryota</taxon>
        <taxon>Metazoa</taxon>
        <taxon>Ecdysozoa</taxon>
        <taxon>Arthropoda</taxon>
        <taxon>Hexapoda</taxon>
        <taxon>Insecta</taxon>
        <taxon>Pterygota</taxon>
        <taxon>Neoptera</taxon>
        <taxon>Endopterygota</taxon>
        <taxon>Hymenoptera</taxon>
        <taxon>Apocrita</taxon>
        <taxon>Proctotrupomorpha</taxon>
        <taxon>Chalcidoidea</taxon>
        <taxon>Agaonidae</taxon>
        <taxon>Agaoninae</taxon>
        <taxon>Ceratosolen</taxon>
    </lineage>
</organism>
<sequence length="462" mass="52830">MVLVYPKYSLILGLLMGLAIADILTLEGQRPESPETPRSRRICNFDEDTRTYNIADLLLCMNDLATMIIAQQNANYNKIIWSRIDEEARQSHPIPHYPRVFDGASSSNHYITETIASLLTGGLPLPSLPNLFDLASFTRPGNNLFGALSSIARYDDLKCIPRILCEVASGSTPGSLAYRQTSASPSFGPSTLFWLLTAVDLSGSSPILTFGRAALIGYANRGRPYSCYREYPRCPQNPEQLILYLNNYNGGFFRFFNSHSGNYYRPSQFPYYPFSKSSGNIENFMISFDETSSELQTNTSFQIYGIRMCNQAPDTFPQVYLGPEADRTGTGKLTLDNSNHYEEKNEDTNNILSTKIKKSESNKIVFPTNKQENDSQLYRIVKSFNTFNDLSMDHNSKMDSSHRDHKFSDEEYIRENDNIKYVDRINYDEKPYLESHEYENRNPYFTQDNYYEDTSVFTFPNN</sequence>